<dbReference type="RefSeq" id="WP_267152754.1">
    <property type="nucleotide sequence ID" value="NZ_JAPMLT010000011.1"/>
</dbReference>
<dbReference type="InterPro" id="IPR024232">
    <property type="entry name" value="SpoIIIAH"/>
</dbReference>
<keyword evidence="2" id="KW-0812">Transmembrane</keyword>
<dbReference type="Proteomes" id="UP001208017">
    <property type="component" value="Unassembled WGS sequence"/>
</dbReference>
<dbReference type="EMBL" id="JAPMLT010000011">
    <property type="protein sequence ID" value="MCX7571505.1"/>
    <property type="molecule type" value="Genomic_DNA"/>
</dbReference>
<keyword evidence="1" id="KW-0175">Coiled coil</keyword>
<keyword evidence="2" id="KW-1133">Transmembrane helix</keyword>
<evidence type="ECO:0000256" key="2">
    <source>
        <dbReference type="SAM" id="Phobius"/>
    </source>
</evidence>
<keyword evidence="2" id="KW-0472">Membrane</keyword>
<dbReference type="Pfam" id="PF12685">
    <property type="entry name" value="SpoIIIAH"/>
    <property type="match status" value="1"/>
</dbReference>
<sequence length="173" mass="19120">MAKRQTIWLSTMMVLSLMLIGFYTVNNNVEPVTTETSKVAKDNQDQNKETETAVMEQSDFFVAYHMKEGEEMSAKAELLQSVIANAQSSAEEVEKAKKDLETMNNTADKVEKAIDMITAEGFPDAIVKVQQDGKVNVTVQAKELDKKQAVKIMGIVAKEMQVSSSKVSVGVHE</sequence>
<dbReference type="InterPro" id="IPR038503">
    <property type="entry name" value="SpoIIIAH_sf"/>
</dbReference>
<dbReference type="Gene3D" id="1.10.287.4300">
    <property type="entry name" value="Stage III sporulation protein AH-like"/>
    <property type="match status" value="1"/>
</dbReference>
<name>A0ABT3X3P0_9BACL</name>
<protein>
    <submittedName>
        <fullName evidence="3">SpoIIIAH-like family protein</fullName>
    </submittedName>
</protein>
<gene>
    <name evidence="3" type="ORF">OS242_16270</name>
</gene>
<evidence type="ECO:0000313" key="4">
    <source>
        <dbReference type="Proteomes" id="UP001208017"/>
    </source>
</evidence>
<keyword evidence="4" id="KW-1185">Reference proteome</keyword>
<evidence type="ECO:0000256" key="1">
    <source>
        <dbReference type="SAM" id="Coils"/>
    </source>
</evidence>
<reference evidence="3 4" key="1">
    <citation type="submission" date="2022-11" db="EMBL/GenBank/DDBJ databases">
        <title>Study of microbial diversity in lake waters.</title>
        <authorList>
            <person name="Zhang J."/>
        </authorList>
    </citation>
    <scope>NUCLEOTIDE SEQUENCE [LARGE SCALE GENOMIC DNA]</scope>
    <source>
        <strain evidence="3 4">DT12</strain>
    </source>
</reference>
<evidence type="ECO:0000313" key="3">
    <source>
        <dbReference type="EMBL" id="MCX7571505.1"/>
    </source>
</evidence>
<proteinExistence type="predicted"/>
<organism evidence="3 4">
    <name type="scientific">Tumebacillus lacus</name>
    <dbReference type="NCBI Taxonomy" id="2995335"/>
    <lineage>
        <taxon>Bacteria</taxon>
        <taxon>Bacillati</taxon>
        <taxon>Bacillota</taxon>
        <taxon>Bacilli</taxon>
        <taxon>Bacillales</taxon>
        <taxon>Alicyclobacillaceae</taxon>
        <taxon>Tumebacillus</taxon>
    </lineage>
</organism>
<feature type="coiled-coil region" evidence="1">
    <location>
        <begin position="76"/>
        <end position="120"/>
    </location>
</feature>
<feature type="transmembrane region" description="Helical" evidence="2">
    <location>
        <begin position="7"/>
        <end position="25"/>
    </location>
</feature>
<accession>A0ABT3X3P0</accession>
<comment type="caution">
    <text evidence="3">The sequence shown here is derived from an EMBL/GenBank/DDBJ whole genome shotgun (WGS) entry which is preliminary data.</text>
</comment>